<reference evidence="1" key="1">
    <citation type="submission" date="2018-05" db="EMBL/GenBank/DDBJ databases">
        <authorList>
            <person name="Lanie J.A."/>
            <person name="Ng W.-L."/>
            <person name="Kazmierczak K.M."/>
            <person name="Andrzejewski T.M."/>
            <person name="Davidsen T.M."/>
            <person name="Wayne K.J."/>
            <person name="Tettelin H."/>
            <person name="Glass J.I."/>
            <person name="Rusch D."/>
            <person name="Podicherti R."/>
            <person name="Tsui H.-C.T."/>
            <person name="Winkler M.E."/>
        </authorList>
    </citation>
    <scope>NUCLEOTIDE SEQUENCE</scope>
</reference>
<organism evidence="1">
    <name type="scientific">marine metagenome</name>
    <dbReference type="NCBI Taxonomy" id="408172"/>
    <lineage>
        <taxon>unclassified sequences</taxon>
        <taxon>metagenomes</taxon>
        <taxon>ecological metagenomes</taxon>
    </lineage>
</organism>
<dbReference type="AlphaFoldDB" id="A0A382EI95"/>
<accession>A0A382EI95</accession>
<proteinExistence type="predicted"/>
<dbReference type="EMBL" id="UINC01044699">
    <property type="protein sequence ID" value="SVB50506.1"/>
    <property type="molecule type" value="Genomic_DNA"/>
</dbReference>
<evidence type="ECO:0000313" key="1">
    <source>
        <dbReference type="EMBL" id="SVB50506.1"/>
    </source>
</evidence>
<sequence>MFFIWRSVSAYVKVDPGSLPVMYFKIPVALQYLLIYTKEQSHWIQLFLSYFITSRYMLCRMHGLCVLTQQGMMGRFITQSQKEEKLVGG</sequence>
<gene>
    <name evidence="1" type="ORF">METZ01_LOCUS203360</name>
</gene>
<name>A0A382EI95_9ZZZZ</name>
<protein>
    <submittedName>
        <fullName evidence="1">Uncharacterized protein</fullName>
    </submittedName>
</protein>